<keyword evidence="9" id="KW-1185">Reference proteome</keyword>
<dbReference type="PROSITE" id="PS50157">
    <property type="entry name" value="ZINC_FINGER_C2H2_2"/>
    <property type="match status" value="2"/>
</dbReference>
<evidence type="ECO:0000313" key="9">
    <source>
        <dbReference type="Proteomes" id="UP000799421"/>
    </source>
</evidence>
<feature type="domain" description="C2H2-type" evidence="7">
    <location>
        <begin position="338"/>
        <end position="365"/>
    </location>
</feature>
<keyword evidence="3 5" id="KW-0863">Zinc-finger</keyword>
<dbReference type="Proteomes" id="UP000799421">
    <property type="component" value="Unassembled WGS sequence"/>
</dbReference>
<evidence type="ECO:0000256" key="5">
    <source>
        <dbReference type="PROSITE-ProRule" id="PRU00042"/>
    </source>
</evidence>
<reference evidence="8" key="1">
    <citation type="journal article" date="2020" name="Stud. Mycol.">
        <title>101 Dothideomycetes genomes: a test case for predicting lifestyles and emergence of pathogens.</title>
        <authorList>
            <person name="Haridas S."/>
            <person name="Albert R."/>
            <person name="Binder M."/>
            <person name="Bloem J."/>
            <person name="Labutti K."/>
            <person name="Salamov A."/>
            <person name="Andreopoulos B."/>
            <person name="Baker S."/>
            <person name="Barry K."/>
            <person name="Bills G."/>
            <person name="Bluhm B."/>
            <person name="Cannon C."/>
            <person name="Castanera R."/>
            <person name="Culley D."/>
            <person name="Daum C."/>
            <person name="Ezra D."/>
            <person name="Gonzalez J."/>
            <person name="Henrissat B."/>
            <person name="Kuo A."/>
            <person name="Liang C."/>
            <person name="Lipzen A."/>
            <person name="Lutzoni F."/>
            <person name="Magnuson J."/>
            <person name="Mondo S."/>
            <person name="Nolan M."/>
            <person name="Ohm R."/>
            <person name="Pangilinan J."/>
            <person name="Park H.-J."/>
            <person name="Ramirez L."/>
            <person name="Alfaro M."/>
            <person name="Sun H."/>
            <person name="Tritt A."/>
            <person name="Yoshinaga Y."/>
            <person name="Zwiers L.-H."/>
            <person name="Turgeon B."/>
            <person name="Goodwin S."/>
            <person name="Spatafora J."/>
            <person name="Crous P."/>
            <person name="Grigoriev I."/>
        </authorList>
    </citation>
    <scope>NUCLEOTIDE SEQUENCE</scope>
    <source>
        <strain evidence="8">CBS 480.64</strain>
    </source>
</reference>
<dbReference type="InterPro" id="IPR036236">
    <property type="entry name" value="Znf_C2H2_sf"/>
</dbReference>
<accession>A0A6A7BVV7</accession>
<dbReference type="GO" id="GO:0008270">
    <property type="term" value="F:zinc ion binding"/>
    <property type="evidence" value="ECO:0007669"/>
    <property type="project" value="UniProtKB-KW"/>
</dbReference>
<dbReference type="PROSITE" id="PS00028">
    <property type="entry name" value="ZINC_FINGER_C2H2_1"/>
    <property type="match status" value="1"/>
</dbReference>
<dbReference type="AlphaFoldDB" id="A0A6A7BVV7"/>
<evidence type="ECO:0000256" key="2">
    <source>
        <dbReference type="ARBA" id="ARBA00022737"/>
    </source>
</evidence>
<feature type="domain" description="C2H2-type" evidence="7">
    <location>
        <begin position="277"/>
        <end position="307"/>
    </location>
</feature>
<protein>
    <recommendedName>
        <fullName evidence="7">C2H2-type domain-containing protein</fullName>
    </recommendedName>
</protein>
<evidence type="ECO:0000313" key="8">
    <source>
        <dbReference type="EMBL" id="KAF2859344.1"/>
    </source>
</evidence>
<dbReference type="PANTHER" id="PTHR23057:SF0">
    <property type="entry name" value="JUXTAPOSED WITH ANOTHER ZINC FINGER PROTEIN 1"/>
    <property type="match status" value="1"/>
</dbReference>
<dbReference type="GO" id="GO:0005634">
    <property type="term" value="C:nucleus"/>
    <property type="evidence" value="ECO:0007669"/>
    <property type="project" value="TreeGrafter"/>
</dbReference>
<dbReference type="SUPFAM" id="SSF57667">
    <property type="entry name" value="beta-beta-alpha zinc fingers"/>
    <property type="match status" value="1"/>
</dbReference>
<proteinExistence type="predicted"/>
<evidence type="ECO:0000256" key="1">
    <source>
        <dbReference type="ARBA" id="ARBA00022723"/>
    </source>
</evidence>
<keyword evidence="4" id="KW-0862">Zinc</keyword>
<dbReference type="OrthoDB" id="3269380at2759"/>
<feature type="compositionally biased region" description="Polar residues" evidence="6">
    <location>
        <begin position="178"/>
        <end position="194"/>
    </location>
</feature>
<dbReference type="InterPro" id="IPR013087">
    <property type="entry name" value="Znf_C2H2_type"/>
</dbReference>
<evidence type="ECO:0000256" key="3">
    <source>
        <dbReference type="ARBA" id="ARBA00022771"/>
    </source>
</evidence>
<evidence type="ECO:0000256" key="4">
    <source>
        <dbReference type="ARBA" id="ARBA00022833"/>
    </source>
</evidence>
<feature type="compositionally biased region" description="Low complexity" evidence="6">
    <location>
        <begin position="238"/>
        <end position="252"/>
    </location>
</feature>
<keyword evidence="2" id="KW-0677">Repeat</keyword>
<dbReference type="InterPro" id="IPR051580">
    <property type="entry name" value="ZnF-Chromatin_assoc"/>
</dbReference>
<dbReference type="PANTHER" id="PTHR23057">
    <property type="entry name" value="JUXTAPOSED WITH ANOTHER ZINC FINGER PROTEIN 1"/>
    <property type="match status" value="1"/>
</dbReference>
<evidence type="ECO:0000256" key="6">
    <source>
        <dbReference type="SAM" id="MobiDB-lite"/>
    </source>
</evidence>
<gene>
    <name evidence="8" type="ORF">K470DRAFT_295752</name>
</gene>
<sequence length="381" mass="41665">MAQPIAISRLHVPRRGSNDNGASSVPRGSAMSFGGLSFNSFALDSRMTGTSPMNLQSYQSSSYVPKMEATYMRDYRCCDVALESMFELLQHYEEFHAGQHVPGPRSAVELPLFSTDLSDFDPLDDMDMDPPPKQGFQPQPHFGRQPRGTQVNTNLINAFQGASLNTPTAPRTGAPFNPTVSSVNTPTLETRTVHASSLSRSSSDTDRPDSASLRLGEIAAQHGTITDPAKRLQGKNGSNASSASSPTANNNNDLAKRMREGPALGMPAPFTEEVKPFKCPVIGCEKSYKNQNGLKYHRSHGHQKQQLQENGDGTMSIVDPVTSMPYPGSMGMEKEKPHQCDYCGKRYKNLNGLKYHRQHNNQCNPELQMGIGLNVNVAGMM</sequence>
<dbReference type="Gene3D" id="3.30.160.60">
    <property type="entry name" value="Classic Zinc Finger"/>
    <property type="match status" value="1"/>
</dbReference>
<keyword evidence="1" id="KW-0479">Metal-binding</keyword>
<organism evidence="8 9">
    <name type="scientific">Piedraia hortae CBS 480.64</name>
    <dbReference type="NCBI Taxonomy" id="1314780"/>
    <lineage>
        <taxon>Eukaryota</taxon>
        <taxon>Fungi</taxon>
        <taxon>Dikarya</taxon>
        <taxon>Ascomycota</taxon>
        <taxon>Pezizomycotina</taxon>
        <taxon>Dothideomycetes</taxon>
        <taxon>Dothideomycetidae</taxon>
        <taxon>Capnodiales</taxon>
        <taxon>Piedraiaceae</taxon>
        <taxon>Piedraia</taxon>
    </lineage>
</organism>
<dbReference type="EMBL" id="MU005994">
    <property type="protein sequence ID" value="KAF2859344.1"/>
    <property type="molecule type" value="Genomic_DNA"/>
</dbReference>
<feature type="region of interest" description="Disordered" evidence="6">
    <location>
        <begin position="1"/>
        <end position="26"/>
    </location>
</feature>
<dbReference type="SMART" id="SM00355">
    <property type="entry name" value="ZnF_C2H2"/>
    <property type="match status" value="3"/>
</dbReference>
<feature type="region of interest" description="Disordered" evidence="6">
    <location>
        <begin position="163"/>
        <end position="254"/>
    </location>
</feature>
<name>A0A6A7BVV7_9PEZI</name>
<evidence type="ECO:0000259" key="7">
    <source>
        <dbReference type="PROSITE" id="PS50157"/>
    </source>
</evidence>